<dbReference type="RefSeq" id="WP_184863529.1">
    <property type="nucleotide sequence ID" value="NZ_JACHLK010000015.1"/>
</dbReference>
<protein>
    <submittedName>
        <fullName evidence="1">Uncharacterized protein</fullName>
    </submittedName>
</protein>
<comment type="caution">
    <text evidence="1">The sequence shown here is derived from an EMBL/GenBank/DDBJ whole genome shotgun (WGS) entry which is preliminary data.</text>
</comment>
<dbReference type="AlphaFoldDB" id="A0A7X0UCG6"/>
<evidence type="ECO:0000313" key="2">
    <source>
        <dbReference type="Proteomes" id="UP000575083"/>
    </source>
</evidence>
<dbReference type="Proteomes" id="UP000575083">
    <property type="component" value="Unassembled WGS sequence"/>
</dbReference>
<sequence>MHRPFFVQTGAECKTRLSLPALDNHVDKFWQLLYGGAKCLIHKDKPHNACFLCKWQGLSQPALDNRGDKSGQVLYRHAKCLICKDYPCIAKKQGSFGKAPARMDLLSI</sequence>
<accession>A0A7X0UCG6</accession>
<organism evidence="1 2">
    <name type="scientific">Acidovorax soli</name>
    <dbReference type="NCBI Taxonomy" id="592050"/>
    <lineage>
        <taxon>Bacteria</taxon>
        <taxon>Pseudomonadati</taxon>
        <taxon>Pseudomonadota</taxon>
        <taxon>Betaproteobacteria</taxon>
        <taxon>Burkholderiales</taxon>
        <taxon>Comamonadaceae</taxon>
        <taxon>Acidovorax</taxon>
    </lineage>
</organism>
<gene>
    <name evidence="1" type="ORF">HNP48_005711</name>
</gene>
<keyword evidence="2" id="KW-1185">Reference proteome</keyword>
<evidence type="ECO:0000313" key="1">
    <source>
        <dbReference type="EMBL" id="MBB6562994.1"/>
    </source>
</evidence>
<proteinExistence type="predicted"/>
<reference evidence="1 2" key="1">
    <citation type="submission" date="2020-08" db="EMBL/GenBank/DDBJ databases">
        <title>Functional genomics of gut bacteria from endangered species of beetles.</title>
        <authorList>
            <person name="Carlos-Shanley C."/>
        </authorList>
    </citation>
    <scope>NUCLEOTIDE SEQUENCE [LARGE SCALE GENOMIC DNA]</scope>
    <source>
        <strain evidence="1 2">S00198</strain>
    </source>
</reference>
<name>A0A7X0UCG6_9BURK</name>
<dbReference type="EMBL" id="JACHLK010000015">
    <property type="protein sequence ID" value="MBB6562994.1"/>
    <property type="molecule type" value="Genomic_DNA"/>
</dbReference>